<dbReference type="RefSeq" id="WP_160497107.1">
    <property type="nucleotide sequence ID" value="NZ_WUBI01000001.1"/>
</dbReference>
<dbReference type="AlphaFoldDB" id="A0A7X3LGW0"/>
<keyword evidence="2" id="KW-1133">Transmembrane helix</keyword>
<dbReference type="InterPro" id="IPR038587">
    <property type="entry name" value="Ribosomal_eL40_sf"/>
</dbReference>
<feature type="transmembrane region" description="Helical" evidence="2">
    <location>
        <begin position="112"/>
        <end position="132"/>
    </location>
</feature>
<evidence type="ECO:0008006" key="5">
    <source>
        <dbReference type="Google" id="ProtNLM"/>
    </source>
</evidence>
<feature type="transmembrane region" description="Helical" evidence="2">
    <location>
        <begin position="75"/>
        <end position="100"/>
    </location>
</feature>
<gene>
    <name evidence="3" type="ORF">GRF59_08250</name>
</gene>
<protein>
    <recommendedName>
        <fullName evidence="5">Zinc ribbon domain-containing protein</fullName>
    </recommendedName>
</protein>
<feature type="region of interest" description="Disordered" evidence="1">
    <location>
        <begin position="37"/>
        <end position="65"/>
    </location>
</feature>
<name>A0A7X3LGW0_9BACL</name>
<evidence type="ECO:0000313" key="3">
    <source>
        <dbReference type="EMBL" id="MWV43625.1"/>
    </source>
</evidence>
<dbReference type="EMBL" id="WUBI01000001">
    <property type="protein sequence ID" value="MWV43625.1"/>
    <property type="molecule type" value="Genomic_DNA"/>
</dbReference>
<keyword evidence="4" id="KW-1185">Reference proteome</keyword>
<reference evidence="3 4" key="1">
    <citation type="submission" date="2019-12" db="EMBL/GenBank/DDBJ databases">
        <title>Paenibacillus sp. nov., an endophytic bacterium isolated from the stem of Dendrobium.</title>
        <authorList>
            <person name="Zhao R."/>
        </authorList>
    </citation>
    <scope>NUCLEOTIDE SEQUENCE [LARGE SCALE GENOMIC DNA]</scope>
    <source>
        <strain evidence="3 4">HJL G12</strain>
    </source>
</reference>
<proteinExistence type="predicted"/>
<dbReference type="Proteomes" id="UP000460318">
    <property type="component" value="Unassembled WGS sequence"/>
</dbReference>
<keyword evidence="2" id="KW-0812">Transmembrane</keyword>
<evidence type="ECO:0000313" key="4">
    <source>
        <dbReference type="Proteomes" id="UP000460318"/>
    </source>
</evidence>
<keyword evidence="2" id="KW-0472">Membrane</keyword>
<evidence type="ECO:0000256" key="2">
    <source>
        <dbReference type="SAM" id="Phobius"/>
    </source>
</evidence>
<evidence type="ECO:0000256" key="1">
    <source>
        <dbReference type="SAM" id="MobiDB-lite"/>
    </source>
</evidence>
<accession>A0A7X3LGW0</accession>
<comment type="caution">
    <text evidence="3">The sequence shown here is derived from an EMBL/GenBank/DDBJ whole genome shotgun (WGS) entry which is preliminary data.</text>
</comment>
<sequence>MPVKICPACGESNPVAAGSCRMCGASLEKAKAVRSLKTAPRQEVTNGDRTDTSHTLHTRHAPPGSSSAVLSGSGWLMVMLVIATIIYPFVGMIVGGVTALRDDRDKRENGAFLLLISLIIWAIRMVLQRWLFN</sequence>
<dbReference type="Gene3D" id="4.10.1060.50">
    <property type="match status" value="1"/>
</dbReference>
<organism evidence="3 4">
    <name type="scientific">Paenibacillus dendrobii</name>
    <dbReference type="NCBI Taxonomy" id="2691084"/>
    <lineage>
        <taxon>Bacteria</taxon>
        <taxon>Bacillati</taxon>
        <taxon>Bacillota</taxon>
        <taxon>Bacilli</taxon>
        <taxon>Bacillales</taxon>
        <taxon>Paenibacillaceae</taxon>
        <taxon>Paenibacillus</taxon>
    </lineage>
</organism>